<dbReference type="InterPro" id="IPR011990">
    <property type="entry name" value="TPR-like_helical_dom_sf"/>
</dbReference>
<reference evidence="2 3" key="1">
    <citation type="journal article" date="2012" name="PLoS ONE">
        <title>Functional divergence in the genus oenococcus as predicted by genome sequencing of the newly-described species, Oenococcus kitaharae.</title>
        <authorList>
            <person name="Borneman A.R."/>
            <person name="McCarthy J.M."/>
            <person name="Chambers P.J."/>
            <person name="Bartowsky E.J."/>
        </authorList>
    </citation>
    <scope>NUCLEOTIDE SEQUENCE [LARGE SCALE GENOMIC DNA]</scope>
    <source>
        <strain evidence="3">DSM17330</strain>
    </source>
</reference>
<name>G9WJE9_9LACO</name>
<evidence type="ECO:0000313" key="2">
    <source>
        <dbReference type="EMBL" id="EHN58755.1"/>
    </source>
</evidence>
<protein>
    <submittedName>
        <fullName evidence="2">Xre family transcriptional regulator</fullName>
    </submittedName>
</protein>
<proteinExistence type="predicted"/>
<dbReference type="PANTHER" id="PTHR37038:SF12">
    <property type="entry name" value="TRANSCRIPTIONAL REGULATOR"/>
    <property type="match status" value="1"/>
</dbReference>
<dbReference type="STRING" id="336988.NT96_09110"/>
<dbReference type="PATRIC" id="fig|1045004.4.peg.644"/>
<evidence type="ECO:0000313" key="3">
    <source>
        <dbReference type="Proteomes" id="UP000004959"/>
    </source>
</evidence>
<gene>
    <name evidence="2" type="ORF">OKIT_0644</name>
</gene>
<dbReference type="eggNOG" id="COG1396">
    <property type="taxonomic scope" value="Bacteria"/>
</dbReference>
<dbReference type="Gene3D" id="1.25.40.10">
    <property type="entry name" value="Tetratricopeptide repeat domain"/>
    <property type="match status" value="1"/>
</dbReference>
<comment type="caution">
    <text evidence="2">The sequence shown here is derived from an EMBL/GenBank/DDBJ whole genome shotgun (WGS) entry which is preliminary data.</text>
</comment>
<dbReference type="InterPro" id="IPR010982">
    <property type="entry name" value="Lambda_DNA-bd_dom_sf"/>
</dbReference>
<feature type="domain" description="HTH-type transcriptional regulator Rgg C-terminal" evidence="1">
    <location>
        <begin position="107"/>
        <end position="277"/>
    </location>
</feature>
<evidence type="ECO:0000259" key="1">
    <source>
        <dbReference type="Pfam" id="PF21259"/>
    </source>
</evidence>
<sequence length="289" mass="33463">MLQNNNQKAGQVFRRLRKDHGYSAKTVTANIMSVSLLRKFEEGSCDIVSTKLLALLRRLHISYNEFAFLLQGQQEDEYTAFLTELSDHYYKNDFKKLETMYHCQAQNYQLTQDPFYLVTQATAAVLIQDLEPSFVIDHALADHLNNYLLATNDWDSFQIATLGNCLPIINSKMIMLILRELDEKVHTFEKVADNYERYLSLLANTIETLMNRRLIDQAKSVLHHMQQLAIPETMSQARIKTTFLANLLENNRQQGIDKNQHLLELLRLSGPTLAQSYEDYMTSFLQQSS</sequence>
<dbReference type="GO" id="GO:0003677">
    <property type="term" value="F:DNA binding"/>
    <property type="evidence" value="ECO:0007669"/>
    <property type="project" value="InterPro"/>
</dbReference>
<dbReference type="EMBL" id="AFVZ01000001">
    <property type="protein sequence ID" value="EHN58755.1"/>
    <property type="molecule type" value="Genomic_DNA"/>
</dbReference>
<dbReference type="InterPro" id="IPR053163">
    <property type="entry name" value="HTH-type_regulator_Rgg"/>
</dbReference>
<organism evidence="2 3">
    <name type="scientific">Oenococcus kitaharae DSM 17330</name>
    <dbReference type="NCBI Taxonomy" id="1045004"/>
    <lineage>
        <taxon>Bacteria</taxon>
        <taxon>Bacillati</taxon>
        <taxon>Bacillota</taxon>
        <taxon>Bacilli</taxon>
        <taxon>Lactobacillales</taxon>
        <taxon>Lactobacillaceae</taxon>
        <taxon>Oenococcus</taxon>
    </lineage>
</organism>
<dbReference type="PANTHER" id="PTHR37038">
    <property type="entry name" value="TRANSCRIPTIONAL REGULATOR-RELATED"/>
    <property type="match status" value="1"/>
</dbReference>
<dbReference type="HOGENOM" id="CLU_072045_1_0_9"/>
<dbReference type="SUPFAM" id="SSF47413">
    <property type="entry name" value="lambda repressor-like DNA-binding domains"/>
    <property type="match status" value="1"/>
</dbReference>
<dbReference type="Pfam" id="PF21259">
    <property type="entry name" value="Rgg_C"/>
    <property type="match status" value="1"/>
</dbReference>
<dbReference type="InterPro" id="IPR010057">
    <property type="entry name" value="Transcription_activator_Rgg_C"/>
</dbReference>
<keyword evidence="3" id="KW-1185">Reference proteome</keyword>
<accession>G9WJE9</accession>
<dbReference type="AlphaFoldDB" id="G9WJE9"/>
<dbReference type="NCBIfam" id="TIGR01716">
    <property type="entry name" value="RGG_Cterm"/>
    <property type="match status" value="1"/>
</dbReference>
<dbReference type="Proteomes" id="UP000004959">
    <property type="component" value="Chromosome"/>
</dbReference>